<evidence type="ECO:0000313" key="1">
    <source>
        <dbReference type="EMBL" id="MFC3137996.1"/>
    </source>
</evidence>
<name>A0ABV7GEV0_9GAMM</name>
<sequence length="68" mass="8156">MRKPTRKVSKKVRKDNFDEKFELLVGEYHKAKAILDTLAEDTVEYDKQKKQCDMLFANAERFFNSRQK</sequence>
<evidence type="ECO:0000313" key="2">
    <source>
        <dbReference type="Proteomes" id="UP001595621"/>
    </source>
</evidence>
<comment type="caution">
    <text evidence="1">The sequence shown here is derived from an EMBL/GenBank/DDBJ whole genome shotgun (WGS) entry which is preliminary data.</text>
</comment>
<evidence type="ECO:0008006" key="3">
    <source>
        <dbReference type="Google" id="ProtNLM"/>
    </source>
</evidence>
<gene>
    <name evidence="1" type="ORF">ACFOE0_07290</name>
</gene>
<accession>A0ABV7GEV0</accession>
<dbReference type="Proteomes" id="UP001595621">
    <property type="component" value="Unassembled WGS sequence"/>
</dbReference>
<organism evidence="1 2">
    <name type="scientific">Shewanella submarina</name>
    <dbReference type="NCBI Taxonomy" id="2016376"/>
    <lineage>
        <taxon>Bacteria</taxon>
        <taxon>Pseudomonadati</taxon>
        <taxon>Pseudomonadota</taxon>
        <taxon>Gammaproteobacteria</taxon>
        <taxon>Alteromonadales</taxon>
        <taxon>Shewanellaceae</taxon>
        <taxon>Shewanella</taxon>
    </lineage>
</organism>
<keyword evidence="2" id="KW-1185">Reference proteome</keyword>
<protein>
    <recommendedName>
        <fullName evidence="3">Lacal_2735 family protein</fullName>
    </recommendedName>
</protein>
<reference evidence="2" key="1">
    <citation type="journal article" date="2019" name="Int. J. Syst. Evol. Microbiol.">
        <title>The Global Catalogue of Microorganisms (GCM) 10K type strain sequencing project: providing services to taxonomists for standard genome sequencing and annotation.</title>
        <authorList>
            <consortium name="The Broad Institute Genomics Platform"/>
            <consortium name="The Broad Institute Genome Sequencing Center for Infectious Disease"/>
            <person name="Wu L."/>
            <person name="Ma J."/>
        </authorList>
    </citation>
    <scope>NUCLEOTIDE SEQUENCE [LARGE SCALE GENOMIC DNA]</scope>
    <source>
        <strain evidence="2">KCTC 52277</strain>
    </source>
</reference>
<proteinExistence type="predicted"/>
<dbReference type="EMBL" id="JBHRTD010000006">
    <property type="protein sequence ID" value="MFC3137996.1"/>
    <property type="molecule type" value="Genomic_DNA"/>
</dbReference>
<dbReference type="RefSeq" id="WP_248934822.1">
    <property type="nucleotide sequence ID" value="NZ_JAKILF010000002.1"/>
</dbReference>